<dbReference type="InterPro" id="IPR052211">
    <property type="entry name" value="Cpx_auxiliary_protein"/>
</dbReference>
<comment type="similarity">
    <text evidence="2">Belongs to the CpxP/Spy family.</text>
</comment>
<dbReference type="Proteomes" id="UP001620408">
    <property type="component" value="Unassembled WGS sequence"/>
</dbReference>
<evidence type="ECO:0000313" key="7">
    <source>
        <dbReference type="EMBL" id="MFK2919685.1"/>
    </source>
</evidence>
<evidence type="ECO:0000256" key="4">
    <source>
        <dbReference type="ARBA" id="ARBA00022764"/>
    </source>
</evidence>
<dbReference type="PANTHER" id="PTHR38102:SF1">
    <property type="entry name" value="PERIPLASMIC CHAPERONE SPY"/>
    <property type="match status" value="1"/>
</dbReference>
<dbReference type="Gene3D" id="1.20.120.1490">
    <property type="match status" value="1"/>
</dbReference>
<evidence type="ECO:0000256" key="5">
    <source>
        <dbReference type="SAM" id="MobiDB-lite"/>
    </source>
</evidence>
<dbReference type="RefSeq" id="WP_379984283.1">
    <property type="nucleotide sequence ID" value="NZ_JADIKD010000012.1"/>
</dbReference>
<dbReference type="PANTHER" id="PTHR38102">
    <property type="entry name" value="PERIPLASMIC CHAPERONE SPY"/>
    <property type="match status" value="1"/>
</dbReference>
<name>A0ABW8KAL6_9GAMM</name>
<feature type="compositionally biased region" description="Low complexity" evidence="5">
    <location>
        <begin position="157"/>
        <end position="171"/>
    </location>
</feature>
<dbReference type="Pfam" id="PF07813">
    <property type="entry name" value="LTXXQ"/>
    <property type="match status" value="1"/>
</dbReference>
<dbReference type="InterPro" id="IPR012899">
    <property type="entry name" value="LTXXQ"/>
</dbReference>
<evidence type="ECO:0000256" key="2">
    <source>
        <dbReference type="ARBA" id="ARBA00008441"/>
    </source>
</evidence>
<evidence type="ECO:0000256" key="1">
    <source>
        <dbReference type="ARBA" id="ARBA00004418"/>
    </source>
</evidence>
<protein>
    <submittedName>
        <fullName evidence="7">Spy/CpxP family protein refolding chaperone</fullName>
    </submittedName>
</protein>
<evidence type="ECO:0000313" key="8">
    <source>
        <dbReference type="Proteomes" id="UP001620408"/>
    </source>
</evidence>
<organism evidence="7 8">
    <name type="scientific">Dyella koreensis</name>
    <dbReference type="NCBI Taxonomy" id="311235"/>
    <lineage>
        <taxon>Bacteria</taxon>
        <taxon>Pseudomonadati</taxon>
        <taxon>Pseudomonadota</taxon>
        <taxon>Gammaproteobacteria</taxon>
        <taxon>Lysobacterales</taxon>
        <taxon>Rhodanobacteraceae</taxon>
        <taxon>Dyella</taxon>
    </lineage>
</organism>
<feature type="chain" id="PRO_5046874725" evidence="6">
    <location>
        <begin position="24"/>
        <end position="171"/>
    </location>
</feature>
<comment type="subcellular location">
    <subcellularLocation>
        <location evidence="1">Periplasm</location>
    </subcellularLocation>
</comment>
<sequence>MRKNLLLGLALASAMTLTTVAVAAGQDGGFRGGHGHHGHAMLMGMDKLNLTDAQRTSIKQLVKSSFEQNKSQRQNLRQQREAFEAMTPDQVGYQSAAASLGQAEASALQARIQQRAALRTQIYALLTPAQKTQLASLKAERQARKEQWEQFKAQHPTQSAGTSSSGATSAQ</sequence>
<keyword evidence="4" id="KW-0574">Periplasm</keyword>
<dbReference type="EMBL" id="JADIKD010000012">
    <property type="protein sequence ID" value="MFK2919685.1"/>
    <property type="molecule type" value="Genomic_DNA"/>
</dbReference>
<accession>A0ABW8KAL6</accession>
<evidence type="ECO:0000256" key="3">
    <source>
        <dbReference type="ARBA" id="ARBA00022729"/>
    </source>
</evidence>
<evidence type="ECO:0000256" key="6">
    <source>
        <dbReference type="SAM" id="SignalP"/>
    </source>
</evidence>
<proteinExistence type="inferred from homology"/>
<feature type="region of interest" description="Disordered" evidence="5">
    <location>
        <begin position="137"/>
        <end position="171"/>
    </location>
</feature>
<keyword evidence="8" id="KW-1185">Reference proteome</keyword>
<reference evidence="7 8" key="1">
    <citation type="submission" date="2020-10" db="EMBL/GenBank/DDBJ databases">
        <title>Phylogeny of dyella-like bacteria.</title>
        <authorList>
            <person name="Fu J."/>
        </authorList>
    </citation>
    <scope>NUCLEOTIDE SEQUENCE [LARGE SCALE GENOMIC DNA]</scope>
    <source>
        <strain evidence="7 8">BB4</strain>
    </source>
</reference>
<feature type="compositionally biased region" description="Basic and acidic residues" evidence="5">
    <location>
        <begin position="138"/>
        <end position="149"/>
    </location>
</feature>
<feature type="signal peptide" evidence="6">
    <location>
        <begin position="1"/>
        <end position="23"/>
    </location>
</feature>
<comment type="caution">
    <text evidence="7">The sequence shown here is derived from an EMBL/GenBank/DDBJ whole genome shotgun (WGS) entry which is preliminary data.</text>
</comment>
<gene>
    <name evidence="7" type="ORF">ISS97_20660</name>
</gene>
<keyword evidence="3 6" id="KW-0732">Signal</keyword>